<dbReference type="PROSITE" id="PS52029">
    <property type="entry name" value="LD_TPASE"/>
    <property type="match status" value="1"/>
</dbReference>
<feature type="chain" id="PRO_5020617389" evidence="9">
    <location>
        <begin position="25"/>
        <end position="215"/>
    </location>
</feature>
<reference evidence="11 12" key="2">
    <citation type="submission" date="2019-02" db="EMBL/GenBank/DDBJ databases">
        <title>'Lichenibacterium ramalinii' gen. nov. sp. nov., 'Lichenibacterium minor' gen. nov. sp. nov.</title>
        <authorList>
            <person name="Pankratov T."/>
        </authorList>
    </citation>
    <scope>NUCLEOTIDE SEQUENCE [LARGE SCALE GENOMIC DNA]</scope>
    <source>
        <strain evidence="11 12">RmlP026</strain>
    </source>
</reference>
<name>A0A4Q2UAQ7_9HYPH</name>
<evidence type="ECO:0000256" key="8">
    <source>
        <dbReference type="SAM" id="MobiDB-lite"/>
    </source>
</evidence>
<comment type="similarity">
    <text evidence="2">Belongs to the YkuD family.</text>
</comment>
<dbReference type="GO" id="GO:0071555">
    <property type="term" value="P:cell wall organization"/>
    <property type="evidence" value="ECO:0007669"/>
    <property type="project" value="UniProtKB-UniRule"/>
</dbReference>
<dbReference type="GO" id="GO:0005576">
    <property type="term" value="C:extracellular region"/>
    <property type="evidence" value="ECO:0007669"/>
    <property type="project" value="TreeGrafter"/>
</dbReference>
<comment type="caution">
    <text evidence="11">The sequence shown here is derived from an EMBL/GenBank/DDBJ whole genome shotgun (WGS) entry which is preliminary data.</text>
</comment>
<evidence type="ECO:0000256" key="9">
    <source>
        <dbReference type="SAM" id="SignalP"/>
    </source>
</evidence>
<evidence type="ECO:0000256" key="7">
    <source>
        <dbReference type="PROSITE-ProRule" id="PRU01373"/>
    </source>
</evidence>
<keyword evidence="9" id="KW-0732">Signal</keyword>
<evidence type="ECO:0000313" key="12">
    <source>
        <dbReference type="Proteomes" id="UP000290759"/>
    </source>
</evidence>
<feature type="region of interest" description="Disordered" evidence="8">
    <location>
        <begin position="169"/>
        <end position="215"/>
    </location>
</feature>
<feature type="domain" description="L,D-TPase catalytic" evidence="10">
    <location>
        <begin position="26"/>
        <end position="142"/>
    </location>
</feature>
<dbReference type="GO" id="GO:0071972">
    <property type="term" value="F:peptidoglycan L,D-transpeptidase activity"/>
    <property type="evidence" value="ECO:0007669"/>
    <property type="project" value="TreeGrafter"/>
</dbReference>
<comment type="pathway">
    <text evidence="1 7">Cell wall biogenesis; peptidoglycan biosynthesis.</text>
</comment>
<dbReference type="Gene3D" id="2.40.440.10">
    <property type="entry name" value="L,D-transpeptidase catalytic domain-like"/>
    <property type="match status" value="1"/>
</dbReference>
<feature type="active site" description="Proton donor/acceptor" evidence="7">
    <location>
        <position position="98"/>
    </location>
</feature>
<dbReference type="InterPro" id="IPR038063">
    <property type="entry name" value="Transpep_catalytic_dom"/>
</dbReference>
<keyword evidence="12" id="KW-1185">Reference proteome</keyword>
<evidence type="ECO:0000256" key="1">
    <source>
        <dbReference type="ARBA" id="ARBA00004752"/>
    </source>
</evidence>
<gene>
    <name evidence="11" type="ORF">D3273_09225</name>
</gene>
<organism evidence="11 12">
    <name type="scientific">Lichenibacterium minor</name>
    <dbReference type="NCBI Taxonomy" id="2316528"/>
    <lineage>
        <taxon>Bacteria</taxon>
        <taxon>Pseudomonadati</taxon>
        <taxon>Pseudomonadota</taxon>
        <taxon>Alphaproteobacteria</taxon>
        <taxon>Hyphomicrobiales</taxon>
        <taxon>Lichenihabitantaceae</taxon>
        <taxon>Lichenibacterium</taxon>
    </lineage>
</organism>
<dbReference type="AlphaFoldDB" id="A0A4Q2UAQ7"/>
<evidence type="ECO:0000256" key="4">
    <source>
        <dbReference type="ARBA" id="ARBA00022960"/>
    </source>
</evidence>
<evidence type="ECO:0000313" key="11">
    <source>
        <dbReference type="EMBL" id="RYC32207.1"/>
    </source>
</evidence>
<evidence type="ECO:0000259" key="10">
    <source>
        <dbReference type="PROSITE" id="PS52029"/>
    </source>
</evidence>
<feature type="compositionally biased region" description="Acidic residues" evidence="8">
    <location>
        <begin position="204"/>
        <end position="215"/>
    </location>
</feature>
<evidence type="ECO:0000256" key="5">
    <source>
        <dbReference type="ARBA" id="ARBA00022984"/>
    </source>
</evidence>
<evidence type="ECO:0000256" key="2">
    <source>
        <dbReference type="ARBA" id="ARBA00005992"/>
    </source>
</evidence>
<evidence type="ECO:0000256" key="6">
    <source>
        <dbReference type="ARBA" id="ARBA00023316"/>
    </source>
</evidence>
<dbReference type="EMBL" id="QYBB01000008">
    <property type="protein sequence ID" value="RYC32207.1"/>
    <property type="molecule type" value="Genomic_DNA"/>
</dbReference>
<dbReference type="UniPathway" id="UPA00219"/>
<keyword evidence="4 7" id="KW-0133">Cell shape</keyword>
<sequence>MRRLTTLLISALAGAALLPAAASADVLVTVDKAAQRMTVAVDGQDRYSWPVSTGVADHDTPSGSFQPMRLDRDHFSREWDDAPMPYSIFFTGMGHAIHGTGHVAALGRPASHGCVRLSRPHAAELFALVKAEGLGNTRVVIEGDDAGIAEPADTTPGLARYDRTRYGQDVDGDGGLYAEDAPSIAPPRGRRAGRLRAVAPPTDELYEGDDLGAPR</sequence>
<dbReference type="InterPro" id="IPR005490">
    <property type="entry name" value="LD_TPept_cat_dom"/>
</dbReference>
<dbReference type="GO" id="GO:0018104">
    <property type="term" value="P:peptidoglycan-protein cross-linking"/>
    <property type="evidence" value="ECO:0007669"/>
    <property type="project" value="TreeGrafter"/>
</dbReference>
<dbReference type="InterPro" id="IPR050979">
    <property type="entry name" value="LD-transpeptidase"/>
</dbReference>
<protein>
    <submittedName>
        <fullName evidence="11">Murein L,D-transpeptidase</fullName>
    </submittedName>
</protein>
<dbReference type="Proteomes" id="UP000290759">
    <property type="component" value="Unassembled WGS sequence"/>
</dbReference>
<keyword evidence="3" id="KW-0808">Transferase</keyword>
<dbReference type="GO" id="GO:0016740">
    <property type="term" value="F:transferase activity"/>
    <property type="evidence" value="ECO:0007669"/>
    <property type="project" value="UniProtKB-KW"/>
</dbReference>
<feature type="active site" description="Nucleophile" evidence="7">
    <location>
        <position position="114"/>
    </location>
</feature>
<proteinExistence type="inferred from homology"/>
<dbReference type="Pfam" id="PF03734">
    <property type="entry name" value="YkuD"/>
    <property type="match status" value="1"/>
</dbReference>
<dbReference type="PANTHER" id="PTHR30582">
    <property type="entry name" value="L,D-TRANSPEPTIDASE"/>
    <property type="match status" value="1"/>
</dbReference>
<dbReference type="OrthoDB" id="463216at2"/>
<keyword evidence="6 7" id="KW-0961">Cell wall biogenesis/degradation</keyword>
<keyword evidence="5 7" id="KW-0573">Peptidoglycan synthesis</keyword>
<accession>A0A4Q2UAQ7</accession>
<evidence type="ECO:0000256" key="3">
    <source>
        <dbReference type="ARBA" id="ARBA00022679"/>
    </source>
</evidence>
<dbReference type="GO" id="GO:0008360">
    <property type="term" value="P:regulation of cell shape"/>
    <property type="evidence" value="ECO:0007669"/>
    <property type="project" value="UniProtKB-UniRule"/>
</dbReference>
<feature type="signal peptide" evidence="9">
    <location>
        <begin position="1"/>
        <end position="24"/>
    </location>
</feature>
<dbReference type="SUPFAM" id="SSF141523">
    <property type="entry name" value="L,D-transpeptidase catalytic domain-like"/>
    <property type="match status" value="1"/>
</dbReference>
<reference evidence="11 12" key="1">
    <citation type="submission" date="2018-12" db="EMBL/GenBank/DDBJ databases">
        <authorList>
            <person name="Grouzdev D.S."/>
            <person name="Krutkina M.S."/>
        </authorList>
    </citation>
    <scope>NUCLEOTIDE SEQUENCE [LARGE SCALE GENOMIC DNA]</scope>
    <source>
        <strain evidence="11 12">RmlP026</strain>
    </source>
</reference>
<dbReference type="PANTHER" id="PTHR30582:SF2">
    <property type="entry name" value="L,D-TRANSPEPTIDASE YCIB-RELATED"/>
    <property type="match status" value="1"/>
</dbReference>
<dbReference type="CDD" id="cd16913">
    <property type="entry name" value="YkuD_like"/>
    <property type="match status" value="1"/>
</dbReference>